<sequence length="261" mass="26631">MRVIAAVTAAALLAVTGVAATAAPAAEPEPKPTVVLVHGAFAESASWSGVVSRLHKRGYPVIAAANPLRGLASDSEHVSRIVKNVKGPVVLAGHSYGGSVISNAARGNANVKGLVFVAAFAPDKGETALGLSSKFPGSTLGETLEQVPLGDGTADLSIRQDRFRQQFAADLSPADAALNAATQRPIRDAALAEGSGDPAWRSVPSWFLLAGADRNIPLAAQRFMAERAKARQIAEIGGASHSVGISHPGAVVDLIVKAASS</sequence>
<name>A0ABV6A6R8_9PSEU</name>
<protein>
    <submittedName>
        <fullName evidence="3">Alpha/beta fold hydrolase</fullName>
    </submittedName>
</protein>
<gene>
    <name evidence="3" type="ORF">ACFFQA_32985</name>
</gene>
<dbReference type="InterPro" id="IPR052897">
    <property type="entry name" value="Sec-Metab_Biosynth_Hydrolase"/>
</dbReference>
<organism evidence="3 4">
    <name type="scientific">Allokutzneria oryzae</name>
    <dbReference type="NCBI Taxonomy" id="1378989"/>
    <lineage>
        <taxon>Bacteria</taxon>
        <taxon>Bacillati</taxon>
        <taxon>Actinomycetota</taxon>
        <taxon>Actinomycetes</taxon>
        <taxon>Pseudonocardiales</taxon>
        <taxon>Pseudonocardiaceae</taxon>
        <taxon>Allokutzneria</taxon>
    </lineage>
</organism>
<comment type="caution">
    <text evidence="3">The sequence shown here is derived from an EMBL/GenBank/DDBJ whole genome shotgun (WGS) entry which is preliminary data.</text>
</comment>
<evidence type="ECO:0000313" key="4">
    <source>
        <dbReference type="Proteomes" id="UP001589693"/>
    </source>
</evidence>
<keyword evidence="3" id="KW-0378">Hydrolase</keyword>
<dbReference type="EMBL" id="JBHLZU010000027">
    <property type="protein sequence ID" value="MFB9908778.1"/>
    <property type="molecule type" value="Genomic_DNA"/>
</dbReference>
<dbReference type="Gene3D" id="3.40.50.1820">
    <property type="entry name" value="alpha/beta hydrolase"/>
    <property type="match status" value="1"/>
</dbReference>
<keyword evidence="1" id="KW-0732">Signal</keyword>
<evidence type="ECO:0000313" key="3">
    <source>
        <dbReference type="EMBL" id="MFB9908778.1"/>
    </source>
</evidence>
<dbReference type="PANTHER" id="PTHR37017:SF11">
    <property type="entry name" value="ESTERASE_LIPASE_THIOESTERASE DOMAIN-CONTAINING PROTEIN"/>
    <property type="match status" value="1"/>
</dbReference>
<feature type="domain" description="AB hydrolase-1" evidence="2">
    <location>
        <begin position="34"/>
        <end position="253"/>
    </location>
</feature>
<feature type="signal peptide" evidence="1">
    <location>
        <begin position="1"/>
        <end position="25"/>
    </location>
</feature>
<dbReference type="InterPro" id="IPR000073">
    <property type="entry name" value="AB_hydrolase_1"/>
</dbReference>
<keyword evidence="4" id="KW-1185">Reference proteome</keyword>
<dbReference type="GO" id="GO:0016787">
    <property type="term" value="F:hydrolase activity"/>
    <property type="evidence" value="ECO:0007669"/>
    <property type="project" value="UniProtKB-KW"/>
</dbReference>
<evidence type="ECO:0000259" key="2">
    <source>
        <dbReference type="Pfam" id="PF12697"/>
    </source>
</evidence>
<accession>A0ABV6A6R8</accession>
<dbReference type="PANTHER" id="PTHR37017">
    <property type="entry name" value="AB HYDROLASE-1 DOMAIN-CONTAINING PROTEIN-RELATED"/>
    <property type="match status" value="1"/>
</dbReference>
<evidence type="ECO:0000256" key="1">
    <source>
        <dbReference type="SAM" id="SignalP"/>
    </source>
</evidence>
<reference evidence="3 4" key="1">
    <citation type="submission" date="2024-09" db="EMBL/GenBank/DDBJ databases">
        <authorList>
            <person name="Sun Q."/>
            <person name="Mori K."/>
        </authorList>
    </citation>
    <scope>NUCLEOTIDE SEQUENCE [LARGE SCALE GENOMIC DNA]</scope>
    <source>
        <strain evidence="3 4">TBRC 7907</strain>
    </source>
</reference>
<proteinExistence type="predicted"/>
<dbReference type="Pfam" id="PF12697">
    <property type="entry name" value="Abhydrolase_6"/>
    <property type="match status" value="1"/>
</dbReference>
<dbReference type="Proteomes" id="UP001589693">
    <property type="component" value="Unassembled WGS sequence"/>
</dbReference>
<dbReference type="RefSeq" id="WP_377860778.1">
    <property type="nucleotide sequence ID" value="NZ_JBHLZU010000027.1"/>
</dbReference>
<dbReference type="SUPFAM" id="SSF53474">
    <property type="entry name" value="alpha/beta-Hydrolases"/>
    <property type="match status" value="1"/>
</dbReference>
<dbReference type="InterPro" id="IPR029058">
    <property type="entry name" value="AB_hydrolase_fold"/>
</dbReference>
<feature type="chain" id="PRO_5046122937" evidence="1">
    <location>
        <begin position="26"/>
        <end position="261"/>
    </location>
</feature>